<dbReference type="Gene3D" id="1.20.120.350">
    <property type="entry name" value="Voltage-gated potassium channels. Chain C"/>
    <property type="match status" value="1"/>
</dbReference>
<protein>
    <submittedName>
        <fullName evidence="10">Chloroplastic</fullName>
    </submittedName>
</protein>
<evidence type="ECO:0000313" key="10">
    <source>
        <dbReference type="EMBL" id="CAK8986355.1"/>
    </source>
</evidence>
<dbReference type="PANTHER" id="PTHR47447">
    <property type="entry name" value="OS03G0856100 PROTEIN"/>
    <property type="match status" value="1"/>
</dbReference>
<dbReference type="Pfam" id="PF13041">
    <property type="entry name" value="PPR_2"/>
    <property type="match status" value="1"/>
</dbReference>
<feature type="transmembrane region" description="Helical" evidence="8">
    <location>
        <begin position="1503"/>
        <end position="1528"/>
    </location>
</feature>
<keyword evidence="11" id="KW-1185">Reference proteome</keyword>
<keyword evidence="3" id="KW-0677">Repeat</keyword>
<keyword evidence="5 8" id="KW-0472">Membrane</keyword>
<accession>A0ABP0H8I3</accession>
<evidence type="ECO:0000256" key="7">
    <source>
        <dbReference type="SAM" id="MobiDB-lite"/>
    </source>
</evidence>
<feature type="region of interest" description="Disordered" evidence="7">
    <location>
        <begin position="433"/>
        <end position="457"/>
    </location>
</feature>
<feature type="region of interest" description="Disordered" evidence="7">
    <location>
        <begin position="276"/>
        <end position="300"/>
    </location>
</feature>
<dbReference type="InterPro" id="IPR002885">
    <property type="entry name" value="PPR_rpt"/>
</dbReference>
<proteinExistence type="predicted"/>
<feature type="compositionally biased region" description="Basic and acidic residues" evidence="7">
    <location>
        <begin position="433"/>
        <end position="443"/>
    </location>
</feature>
<comment type="subcellular location">
    <subcellularLocation>
        <location evidence="1">Membrane</location>
        <topology evidence="1">Multi-pass membrane protein</topology>
    </subcellularLocation>
</comment>
<evidence type="ECO:0000256" key="3">
    <source>
        <dbReference type="ARBA" id="ARBA00022737"/>
    </source>
</evidence>
<dbReference type="InterPro" id="IPR011990">
    <property type="entry name" value="TPR-like_helical_dom_sf"/>
</dbReference>
<evidence type="ECO:0000256" key="6">
    <source>
        <dbReference type="PROSITE-ProRule" id="PRU00708"/>
    </source>
</evidence>
<dbReference type="Proteomes" id="UP001642464">
    <property type="component" value="Unassembled WGS sequence"/>
</dbReference>
<dbReference type="EMBL" id="CAXAMM010000181">
    <property type="protein sequence ID" value="CAK8986355.1"/>
    <property type="molecule type" value="Genomic_DNA"/>
</dbReference>
<evidence type="ECO:0000256" key="5">
    <source>
        <dbReference type="ARBA" id="ARBA00023136"/>
    </source>
</evidence>
<dbReference type="InterPro" id="IPR005821">
    <property type="entry name" value="Ion_trans_dom"/>
</dbReference>
<feature type="domain" description="EF-hand" evidence="9">
    <location>
        <begin position="4"/>
        <end position="39"/>
    </location>
</feature>
<organism evidence="10 11">
    <name type="scientific">Durusdinium trenchii</name>
    <dbReference type="NCBI Taxonomy" id="1381693"/>
    <lineage>
        <taxon>Eukaryota</taxon>
        <taxon>Sar</taxon>
        <taxon>Alveolata</taxon>
        <taxon>Dinophyceae</taxon>
        <taxon>Suessiales</taxon>
        <taxon>Symbiodiniaceae</taxon>
        <taxon>Durusdinium</taxon>
    </lineage>
</organism>
<dbReference type="PANTHER" id="PTHR47447:SF17">
    <property type="entry name" value="OS12G0638900 PROTEIN"/>
    <property type="match status" value="1"/>
</dbReference>
<dbReference type="Gene3D" id="1.25.40.10">
    <property type="entry name" value="Tetratricopeptide repeat domain"/>
    <property type="match status" value="5"/>
</dbReference>
<name>A0ABP0H8I3_9DINO</name>
<evidence type="ECO:0000256" key="1">
    <source>
        <dbReference type="ARBA" id="ARBA00004141"/>
    </source>
</evidence>
<gene>
    <name evidence="10" type="ORF">SCF082_LOCUS516</name>
</gene>
<evidence type="ECO:0000256" key="2">
    <source>
        <dbReference type="ARBA" id="ARBA00022692"/>
    </source>
</evidence>
<feature type="repeat" description="PPR" evidence="6">
    <location>
        <begin position="1311"/>
        <end position="1345"/>
    </location>
</feature>
<feature type="repeat" description="PPR" evidence="6">
    <location>
        <begin position="995"/>
        <end position="1029"/>
    </location>
</feature>
<dbReference type="InterPro" id="IPR002048">
    <property type="entry name" value="EF_hand_dom"/>
</dbReference>
<sequence>MGDRRDGLLHEIFHVLDQKQRGFVSKVELSHILDAMQADAGGGRLPIPEGLSPRKIQRDCRVNLQDMSGWLEELSVTDLEDVKWFAESVVKVETELRDLWADALRRWRDDLLLLQSRDLHRYLFTSQPPRVARWLRLRDQTPGLGFTQHEVETLFAANTAEEINGYHQEMQPFLNALDLRRQLEFSGSPAEQLASLKDLQSLAVTPELASLLIHEDTLGVATKITGKQSVHFTNEVMAEASLLVMTLLSHNFHLSCEHPKCQNVLSSFLEIGYDPDRPPELPKAPPVTSPRSRASIGGGRSSLPVPVVPATISTWVKNLVTAEVDLDRGDMVDKLIKYDEQRLAQEVGIGCALSENGAVAESLFSHGRTIPVLLGRLNLTSHYTLHERRTPLRTHLLKFLLNILSSSGERGRRLFRSATGMQTLSAVLRGDSWGEPREERPLGEEDPTDEAEPEWEGLHRPSKYYPGDFVDDKFYGPKDRELAAAFLEYLGSEEVWGEDRLMEEFLHCSQLLEVLCRVPSCRTLLRKQGAGRDFGSSEAPRLARSRLLESRADAKGQYRVISDVELEAGAPQSPEEFYDEILHSVGFNLDAQHGTGPSQLFISGLIVANAVVIGMETDNKDDELWSILEFVFLGIFTVELILRLIVSGPKKFFSYTTEDFSWTGAENLFDFCVVFAGCLDVMSNMSPVRHEKGSFMTFLRIVRLLRVMRMIRLLRFLRDFHVLTFGFAAAAVAIRPSPSLRNAPDDGTRQVGMEDLKDATQRIVHYGRSGRWPHVLAVFHQLGHRNAEPDVKCCNAVLSGCRDWSKAVAVLQEATQMRLKRDAVTLASLLRGRQGEWEKSFSTLSEAAKSEVSLDAVFYMNILASCSTARRWKESAHLLRHLGIKRHRYDQQHCNSVMASCDGRWELTCHLLKVEQQRSLQVDVIAVNSAIHACAADHDGHAWEQGVMILLGTAEMRVSPDIISFNTAMSACAHCQPQLVLLLLRRLCRHRCRPDVVTCSSLIAACSRSSLGHQSMKLMKSMRKRSIEINTYTYATAISACTDWQQAADLVVDVRARALPLAEPVMVSSISTCEGCWQHALQLPGMAIQGMLEQQLALALNAAMTVAGARNMWQISLHILESTQNHWLRPDVVRCNAAIGSCSRSSEWNTALQMFAQMKGLTNVVSKISALLACGHGGHWQGALWLLFGDRLNEVAEASTAFFTAANACADAGEWQRALEVVNAMLSQGPSARSTETMNASMLRLDGYSLNALVNAFARASLWARAIGPLTSSHADSIAFNSALCSMSTGKVWTRALATQQSMVQAALVADVVSFGSSITACENSHRWLWAIRLFSQMQFAGLKPGLITCSAAASALEKCGIWNGAGNLLSQMFLWEVQPSATTINAVIAASERVSQWLQALGFLSAMPLRFLSADLISVNSVVTACERQPMVDSSLQALLADCSASLECFLKERIRRPIGVSSKKGAGTPRDTMVSPFAMQEVGISAPGHGVTRDVLETDGLLAAFLIGFVVFVSFGMVGLLTGLVCESMFDKNDARVEQERAEAEEKRQRIIKNCEKIFETIASQGQATIEDIMQILPDLDNLFVEEGVTFAREDLVNTATWLPR</sequence>
<reference evidence="10 11" key="1">
    <citation type="submission" date="2024-02" db="EMBL/GenBank/DDBJ databases">
        <authorList>
            <person name="Chen Y."/>
            <person name="Shah S."/>
            <person name="Dougan E. K."/>
            <person name="Thang M."/>
            <person name="Chan C."/>
        </authorList>
    </citation>
    <scope>NUCLEOTIDE SEQUENCE [LARGE SCALE GENOMIC DNA]</scope>
</reference>
<evidence type="ECO:0000259" key="9">
    <source>
        <dbReference type="PROSITE" id="PS50222"/>
    </source>
</evidence>
<evidence type="ECO:0000313" key="11">
    <source>
        <dbReference type="Proteomes" id="UP001642464"/>
    </source>
</evidence>
<dbReference type="PROSITE" id="PS51375">
    <property type="entry name" value="PPR"/>
    <property type="match status" value="2"/>
</dbReference>
<dbReference type="InterPro" id="IPR027359">
    <property type="entry name" value="Volt_channel_dom_sf"/>
</dbReference>
<comment type="caution">
    <text evidence="10">The sequence shown here is derived from an EMBL/GenBank/DDBJ whole genome shotgun (WGS) entry which is preliminary data.</text>
</comment>
<dbReference type="SUPFAM" id="SSF81324">
    <property type="entry name" value="Voltage-gated potassium channels"/>
    <property type="match status" value="1"/>
</dbReference>
<evidence type="ECO:0000256" key="8">
    <source>
        <dbReference type="SAM" id="Phobius"/>
    </source>
</evidence>
<keyword evidence="4 8" id="KW-1133">Transmembrane helix</keyword>
<evidence type="ECO:0000256" key="4">
    <source>
        <dbReference type="ARBA" id="ARBA00022989"/>
    </source>
</evidence>
<keyword evidence="2 8" id="KW-0812">Transmembrane</keyword>
<dbReference type="Pfam" id="PF00520">
    <property type="entry name" value="Ion_trans"/>
    <property type="match status" value="1"/>
</dbReference>
<feature type="compositionally biased region" description="Acidic residues" evidence="7">
    <location>
        <begin position="444"/>
        <end position="455"/>
    </location>
</feature>
<dbReference type="PROSITE" id="PS50222">
    <property type="entry name" value="EF_HAND_2"/>
    <property type="match status" value="1"/>
</dbReference>